<feature type="binding site" evidence="11">
    <location>
        <position position="372"/>
    </location>
    <ligand>
        <name>4-CDP-2-C-methyl-D-erythritol 2-phosphate</name>
        <dbReference type="ChEBI" id="CHEBI:57919"/>
    </ligand>
</feature>
<dbReference type="PROSITE" id="PS01350">
    <property type="entry name" value="ISPF"/>
    <property type="match status" value="1"/>
</dbReference>
<dbReference type="InterPro" id="IPR003526">
    <property type="entry name" value="MECDP_synthase"/>
</dbReference>
<feature type="site" description="Transition state stabilizer" evidence="11">
    <location>
        <position position="264"/>
    </location>
</feature>
<feature type="site" description="Transition state stabilizer" evidence="11">
    <location>
        <position position="31"/>
    </location>
</feature>
<keyword evidence="6 11" id="KW-0548">Nucleotidyltransferase</keyword>
<evidence type="ECO:0000256" key="8">
    <source>
        <dbReference type="ARBA" id="ARBA00023229"/>
    </source>
</evidence>
<comment type="function">
    <text evidence="11">Bifunctional enzyme that catalyzes the formation of 4-diphosphocytidyl-2-C-methyl-D-erythritol from CTP and 2-C-methyl-D-erythritol 4-phosphate (MEP) (IspD), and catalyzes the conversion of 4-diphosphocytidyl-2-C-methyl-D-erythritol 2-phosphate (CDP-ME2P) to 2-C-methyl-D-erythritol 2,4-cyclodiphosphate (ME-CPP) with a corresponding release of cytidine 5-monophosphate (CMP) (IspF).</text>
</comment>
<dbReference type="InterPro" id="IPR020555">
    <property type="entry name" value="MECDP_synthase_CS"/>
</dbReference>
<comment type="pathway">
    <text evidence="3 11">Isoprenoid biosynthesis; isopentenyl diphosphate biosynthesis via DXP pathway; isopentenyl diphosphate from 1-deoxy-D-xylulose 5-phosphate: step 4/6.</text>
</comment>
<dbReference type="KEGG" id="zmp:Zymop_0168"/>
<dbReference type="HAMAP" id="MF_00107">
    <property type="entry name" value="IspF"/>
    <property type="match status" value="1"/>
</dbReference>
<keyword evidence="9 11" id="KW-0456">Lyase</keyword>
<evidence type="ECO:0000256" key="2">
    <source>
        <dbReference type="ARBA" id="ARBA00001968"/>
    </source>
</evidence>
<evidence type="ECO:0000256" key="1">
    <source>
        <dbReference type="ARBA" id="ARBA00000200"/>
    </source>
</evidence>
<dbReference type="HAMAP" id="MF_00108">
    <property type="entry name" value="IspD"/>
    <property type="match status" value="1"/>
</dbReference>
<comment type="catalytic activity">
    <reaction evidence="1 11">
        <text>4-CDP-2-C-methyl-D-erythritol 2-phosphate = 2-C-methyl-D-erythritol 2,4-cyclic diphosphate + CMP</text>
        <dbReference type="Rhea" id="RHEA:23864"/>
        <dbReference type="ChEBI" id="CHEBI:57919"/>
        <dbReference type="ChEBI" id="CHEBI:58483"/>
        <dbReference type="ChEBI" id="CHEBI:60377"/>
        <dbReference type="EC" id="4.6.1.12"/>
    </reaction>
</comment>
<gene>
    <name evidence="11" type="primary">ispDF</name>
    <name evidence="13" type="ordered locus">Zymop_0168</name>
</gene>
<dbReference type="HAMAP" id="MF_01520">
    <property type="entry name" value="IspDF"/>
    <property type="match status" value="1"/>
</dbReference>
<dbReference type="InterPro" id="IPR001228">
    <property type="entry name" value="IspD"/>
</dbReference>
<evidence type="ECO:0000256" key="5">
    <source>
        <dbReference type="ARBA" id="ARBA00022679"/>
    </source>
</evidence>
<feature type="site" description="Positions MEP for the nucleophilic attack" evidence="11">
    <location>
        <position position="156"/>
    </location>
</feature>
<dbReference type="Gene3D" id="3.30.1330.50">
    <property type="entry name" value="2-C-methyl-D-erythritol 2,4-cyclodiphosphate synthase"/>
    <property type="match status" value="1"/>
</dbReference>
<dbReference type="GO" id="GO:0050518">
    <property type="term" value="F:2-C-methyl-D-erythritol 4-phosphate cytidylyltransferase activity"/>
    <property type="evidence" value="ECO:0007669"/>
    <property type="project" value="UniProtKB-UniRule"/>
</dbReference>
<dbReference type="EC" id="4.6.1.12" evidence="11"/>
<evidence type="ECO:0000256" key="6">
    <source>
        <dbReference type="ARBA" id="ARBA00022695"/>
    </source>
</evidence>
<sequence length="391" mass="41916">MARYVTMKNTKNIALIVAAGQGKRAGEGLPKQYRKIAGKTILAHAIDALLAHPEIDTVQVVIASGHEDLYKEAIGNRRLPAPVIGGVFRRDSVINGLIAAQNMGYRQVFIHDAARPFLPLSVIDRLLNALKDNKAAIPVLPVVDTLIDLKGAAVDRALFHRVQTPQAFDLETILAAHQAWSGSREPTDDAQVIRAYHQEVALVTGDKMLEKLTYPADFLAAETQMTEKMISVCGSGFDVHAFKSGDHIMLGGLKIPHNQGLAGHSDADVALHALTDALLGAIADGDIGTHFPPSDPRWKGADSTQFLEHAVSLVKKAGGIIDHVDVTVICEAPKIGPHRPAIRQHIASVVGLPEQRVSIKATTTEKLGFTGRGEGIAAQAVTSIRLPLILC</sequence>
<dbReference type="UniPathway" id="UPA00056">
    <property type="reaction ID" value="UER00093"/>
</dbReference>
<dbReference type="InterPro" id="IPR026596">
    <property type="entry name" value="IspD/F"/>
</dbReference>
<dbReference type="PATRIC" id="fig|579138.3.peg.183"/>
<dbReference type="NCBIfam" id="NF006899">
    <property type="entry name" value="PRK09382.1"/>
    <property type="match status" value="1"/>
</dbReference>
<dbReference type="STRING" id="579138.Zymop_0168"/>
<dbReference type="eggNOG" id="COG1211">
    <property type="taxonomic scope" value="Bacteria"/>
</dbReference>
<dbReference type="InterPro" id="IPR036571">
    <property type="entry name" value="MECDP_synthase_sf"/>
</dbReference>
<dbReference type="GO" id="GO:0008685">
    <property type="term" value="F:2-C-methyl-D-erythritol 2,4-cyclodiphosphate synthase activity"/>
    <property type="evidence" value="ECO:0007669"/>
    <property type="project" value="UniProtKB-UniRule"/>
</dbReference>
<dbReference type="PANTHER" id="PTHR43181">
    <property type="entry name" value="2-C-METHYL-D-ERYTHRITOL 2,4-CYCLODIPHOSPHATE SYNTHASE, CHLOROPLASTIC"/>
    <property type="match status" value="1"/>
</dbReference>
<comment type="cofactor">
    <cofactor evidence="2 11">
        <name>a divalent metal cation</name>
        <dbReference type="ChEBI" id="CHEBI:60240"/>
    </cofactor>
</comment>
<dbReference type="Pfam" id="PF02542">
    <property type="entry name" value="YgbB"/>
    <property type="match status" value="1"/>
</dbReference>
<dbReference type="InterPro" id="IPR029044">
    <property type="entry name" value="Nucleotide-diphossugar_trans"/>
</dbReference>
<feature type="binding site" evidence="11">
    <location>
        <position position="238"/>
    </location>
    <ligand>
        <name>a divalent metal cation</name>
        <dbReference type="ChEBI" id="CHEBI:60240"/>
    </ligand>
</feature>
<dbReference type="CDD" id="cd00554">
    <property type="entry name" value="MECDP_synthase"/>
    <property type="match status" value="1"/>
</dbReference>
<dbReference type="AlphaFoldDB" id="F8ETR2"/>
<comment type="catalytic activity">
    <reaction evidence="11">
        <text>2-C-methyl-D-erythritol 4-phosphate + CTP + H(+) = 4-CDP-2-C-methyl-D-erythritol + diphosphate</text>
        <dbReference type="Rhea" id="RHEA:13429"/>
        <dbReference type="ChEBI" id="CHEBI:15378"/>
        <dbReference type="ChEBI" id="CHEBI:33019"/>
        <dbReference type="ChEBI" id="CHEBI:37563"/>
        <dbReference type="ChEBI" id="CHEBI:57823"/>
        <dbReference type="ChEBI" id="CHEBI:58262"/>
        <dbReference type="EC" id="2.7.7.60"/>
    </reaction>
</comment>
<feature type="binding site" evidence="11">
    <location>
        <begin position="286"/>
        <end position="288"/>
    </location>
    <ligand>
        <name>4-CDP-2-C-methyl-D-erythritol 2-phosphate</name>
        <dbReference type="ChEBI" id="CHEBI:57919"/>
    </ligand>
</feature>
<dbReference type="EMBL" id="CP002865">
    <property type="protein sequence ID" value="AEI37072.1"/>
    <property type="molecule type" value="Genomic_DNA"/>
</dbReference>
<feature type="binding site" evidence="11">
    <location>
        <position position="240"/>
    </location>
    <ligand>
        <name>a divalent metal cation</name>
        <dbReference type="ChEBI" id="CHEBI:60240"/>
    </ligand>
</feature>
<feature type="binding site" evidence="11">
    <location>
        <begin position="362"/>
        <end position="365"/>
    </location>
    <ligand>
        <name>4-CDP-2-C-methyl-D-erythritol 2-phosphate</name>
        <dbReference type="ChEBI" id="CHEBI:57919"/>
    </ligand>
</feature>
<protein>
    <recommendedName>
        <fullName evidence="11">Bifunctional enzyme IspD/IspF</fullName>
    </recommendedName>
    <domain>
        <recommendedName>
            <fullName evidence="11">2-C-methyl-D-erythritol 4-phosphate cytidylyltransferase</fullName>
            <ecNumber evidence="11">2.7.7.60</ecNumber>
        </recommendedName>
        <alternativeName>
            <fullName evidence="11">4-diphosphocytidyl-2C-methyl-D-erythritol synthase</fullName>
        </alternativeName>
        <alternativeName>
            <fullName evidence="11">MEP cytidylyltransferase</fullName>
            <shortName evidence="11">MCT</shortName>
        </alternativeName>
    </domain>
    <domain>
        <recommendedName>
            <fullName evidence="11">2-C-methyl-D-erythritol 2,4-cyclodiphosphate synthase</fullName>
            <shortName evidence="11">MECDP-synthase</shortName>
            <shortName evidence="11">MECPP-synthase</shortName>
            <shortName evidence="11">MECPS</shortName>
            <ecNumber evidence="11">4.6.1.12</ecNumber>
        </recommendedName>
    </domain>
</protein>
<feature type="binding site" evidence="11">
    <location>
        <position position="272"/>
    </location>
    <ligand>
        <name>a divalent metal cation</name>
        <dbReference type="ChEBI" id="CHEBI:60240"/>
    </ligand>
</feature>
<dbReference type="SUPFAM" id="SSF69765">
    <property type="entry name" value="IpsF-like"/>
    <property type="match status" value="1"/>
</dbReference>
<feature type="binding site" evidence="11">
    <location>
        <begin position="238"/>
        <end position="240"/>
    </location>
    <ligand>
        <name>4-CDP-2-C-methyl-D-erythritol 2-phosphate</name>
        <dbReference type="ChEBI" id="CHEBI:57919"/>
    </ligand>
</feature>
<comment type="pathway">
    <text evidence="11">Isoprenoid biosynthesis; isopentenyl diphosphate biosynthesis via DXP pathway; isopentenyl diphosphate from 1-deoxy-D-xylulose 5-phosphate: step 2/6.</text>
</comment>
<dbReference type="eggNOG" id="COG0245">
    <property type="taxonomic scope" value="Bacteria"/>
</dbReference>
<accession>F8ETR2</accession>
<evidence type="ECO:0000256" key="4">
    <source>
        <dbReference type="ARBA" id="ARBA00008480"/>
    </source>
</evidence>
<evidence type="ECO:0000256" key="9">
    <source>
        <dbReference type="ARBA" id="ARBA00023239"/>
    </source>
</evidence>
<evidence type="ECO:0000256" key="10">
    <source>
        <dbReference type="ARBA" id="ARBA00023268"/>
    </source>
</evidence>
<feature type="domain" description="2-C-methyl-D-erythritol 2,4-cyclodiphosphate synthase" evidence="12">
    <location>
        <begin position="233"/>
        <end position="384"/>
    </location>
</feature>
<dbReference type="NCBIfam" id="TIGR00453">
    <property type="entry name" value="ispD"/>
    <property type="match status" value="1"/>
</dbReference>
<dbReference type="InterPro" id="IPR034683">
    <property type="entry name" value="IspD/TarI"/>
</dbReference>
<feature type="region of interest" description="2-C-methyl-D-erythritol 2,4-cyclodiphosphate synthase" evidence="11">
    <location>
        <begin position="232"/>
        <end position="391"/>
    </location>
</feature>
<keyword evidence="5 11" id="KW-0808">Transferase</keyword>
<dbReference type="CDD" id="cd02516">
    <property type="entry name" value="CDP-ME_synthetase"/>
    <property type="match status" value="1"/>
</dbReference>
<evidence type="ECO:0000256" key="3">
    <source>
        <dbReference type="ARBA" id="ARBA00004709"/>
    </source>
</evidence>
<evidence type="ECO:0000256" key="11">
    <source>
        <dbReference type="HAMAP-Rule" id="MF_01520"/>
    </source>
</evidence>
<comment type="similarity">
    <text evidence="11">In the C-terminal section; belongs to the IspF family.</text>
</comment>
<comment type="similarity">
    <text evidence="11">In the N-terminal section; belongs to the IspD/TarI cytidylyltransferase family. IspD subfamily.</text>
</comment>
<dbReference type="GO" id="GO:0016114">
    <property type="term" value="P:terpenoid biosynthetic process"/>
    <property type="evidence" value="ECO:0007669"/>
    <property type="project" value="InterPro"/>
</dbReference>
<comment type="similarity">
    <text evidence="4">Belongs to the IspF family.</text>
</comment>
<comment type="caution">
    <text evidence="11">Lacks conserved residue(s) required for the propagation of feature annotation.</text>
</comment>
<dbReference type="Gene3D" id="3.90.550.10">
    <property type="entry name" value="Spore Coat Polysaccharide Biosynthesis Protein SpsA, Chain A"/>
    <property type="match status" value="1"/>
</dbReference>
<organism evidence="13 14">
    <name type="scientific">Zymomonas mobilis subsp. pomaceae (strain ATCC 29192 / DSM 22645 / JCM 10191 / CCUG 17912 / NBRC 13757 / NCIMB 11200 / NRRL B-4491 / Barker I)</name>
    <dbReference type="NCBI Taxonomy" id="579138"/>
    <lineage>
        <taxon>Bacteria</taxon>
        <taxon>Pseudomonadati</taxon>
        <taxon>Pseudomonadota</taxon>
        <taxon>Alphaproteobacteria</taxon>
        <taxon>Sphingomonadales</taxon>
        <taxon>Zymomonadaceae</taxon>
        <taxon>Zymomonas</taxon>
    </lineage>
</organism>
<dbReference type="Proteomes" id="UP000000491">
    <property type="component" value="Chromosome"/>
</dbReference>
<dbReference type="GO" id="GO:0019288">
    <property type="term" value="P:isopentenyl diphosphate biosynthetic process, methylerythritol 4-phosphate pathway"/>
    <property type="evidence" value="ECO:0007669"/>
    <property type="project" value="UniProtKB-UniRule"/>
</dbReference>
<name>F8ETR2_ZYMMT</name>
<dbReference type="FunFam" id="3.30.1330.50:FF:000003">
    <property type="entry name" value="2-C-methyl-D-erythritol 2,4-cyclodiphosphate synthase"/>
    <property type="match status" value="1"/>
</dbReference>
<evidence type="ECO:0000313" key="13">
    <source>
        <dbReference type="EMBL" id="AEI37072.1"/>
    </source>
</evidence>
<dbReference type="SUPFAM" id="SSF53448">
    <property type="entry name" value="Nucleotide-diphospho-sugar transferases"/>
    <property type="match status" value="1"/>
</dbReference>
<proteinExistence type="inferred from homology"/>
<feature type="site" description="Transition state stabilizer" evidence="11">
    <location>
        <position position="363"/>
    </location>
</feature>
<dbReference type="PANTHER" id="PTHR43181:SF1">
    <property type="entry name" value="2-C-METHYL-D-ERYTHRITOL 2,4-CYCLODIPHOSPHATE SYNTHASE, CHLOROPLASTIC"/>
    <property type="match status" value="1"/>
</dbReference>
<dbReference type="GO" id="GO:0046872">
    <property type="term" value="F:metal ion binding"/>
    <property type="evidence" value="ECO:0007669"/>
    <property type="project" value="UniProtKB-KW"/>
</dbReference>
<evidence type="ECO:0000256" key="7">
    <source>
        <dbReference type="ARBA" id="ARBA00022723"/>
    </source>
</evidence>
<dbReference type="NCBIfam" id="TIGR00151">
    <property type="entry name" value="ispF"/>
    <property type="match status" value="1"/>
</dbReference>
<dbReference type="EC" id="2.7.7.60" evidence="11"/>
<feature type="site" description="Positions MEP for the nucleophilic attack" evidence="11">
    <location>
        <position position="211"/>
    </location>
</feature>
<feature type="binding site" evidence="11">
    <location>
        <begin position="264"/>
        <end position="265"/>
    </location>
    <ligand>
        <name>4-CDP-2-C-methyl-D-erythritol 2-phosphate</name>
        <dbReference type="ChEBI" id="CHEBI:57919"/>
    </ligand>
</feature>
<keyword evidence="10 11" id="KW-0511">Multifunctional enzyme</keyword>
<dbReference type="HOGENOM" id="CLU_042800_0_2_5"/>
<feature type="binding site" evidence="11">
    <location>
        <position position="369"/>
    </location>
    <ligand>
        <name>4-CDP-2-C-methyl-D-erythritol 2-phosphate</name>
        <dbReference type="ChEBI" id="CHEBI:57919"/>
    </ligand>
</feature>
<dbReference type="Pfam" id="PF01128">
    <property type="entry name" value="IspD"/>
    <property type="match status" value="1"/>
</dbReference>
<keyword evidence="8 11" id="KW-0414">Isoprene biosynthesis</keyword>
<evidence type="ECO:0000313" key="14">
    <source>
        <dbReference type="Proteomes" id="UP000000491"/>
    </source>
</evidence>
<evidence type="ECO:0000259" key="12">
    <source>
        <dbReference type="Pfam" id="PF02542"/>
    </source>
</evidence>
<feature type="site" description="Transition state stabilizer" evidence="11">
    <location>
        <position position="24"/>
    </location>
</feature>
<reference evidence="13 14" key="1">
    <citation type="journal article" date="2011" name="J. Bacteriol.">
        <title>Genome sequence of the ethanol-producing Zymomonas mobilis subsp. pomaceae lectotype strain ATCC 29192.</title>
        <authorList>
            <person name="Kouvelis V.N."/>
            <person name="Davenport K.W."/>
            <person name="Brettin T.S."/>
            <person name="Bruce D."/>
            <person name="Detter C."/>
            <person name="Han C.S."/>
            <person name="Nolan M."/>
            <person name="Tapia R."/>
            <person name="Damoulaki A."/>
            <person name="Kyrpides N.C."/>
            <person name="Typas M.A."/>
            <person name="Pappas K.M."/>
        </authorList>
    </citation>
    <scope>NUCLEOTIDE SEQUENCE [LARGE SCALE GENOMIC DNA]</scope>
    <source>
        <strain evidence="14">ATCC 29192 / DSM 22645 / JCM 10191 / CCUG 17912 / NBRC 13757 / NCIMB 11200 / NRRL B-4491 / Barker I</strain>
    </source>
</reference>
<feature type="region of interest" description="2-C-methyl-D-erythritol 4-phosphate cytidylyltransferase" evidence="11">
    <location>
        <begin position="1"/>
        <end position="232"/>
    </location>
</feature>
<keyword evidence="7 11" id="KW-0479">Metal-binding</keyword>